<feature type="domain" description="Major facilitator superfamily (MFS) profile" evidence="7">
    <location>
        <begin position="1"/>
        <end position="287"/>
    </location>
</feature>
<feature type="transmembrane region" description="Helical" evidence="6">
    <location>
        <begin position="158"/>
        <end position="176"/>
    </location>
</feature>
<proteinExistence type="predicted"/>
<evidence type="ECO:0000313" key="8">
    <source>
        <dbReference type="EMBL" id="KAF5358806.1"/>
    </source>
</evidence>
<dbReference type="OrthoDB" id="419616at2759"/>
<dbReference type="InterPro" id="IPR036259">
    <property type="entry name" value="MFS_trans_sf"/>
</dbReference>
<dbReference type="Proteomes" id="UP000559256">
    <property type="component" value="Unassembled WGS sequence"/>
</dbReference>
<keyword evidence="9" id="KW-1185">Reference proteome</keyword>
<comment type="caution">
    <text evidence="8">The sequence shown here is derived from an EMBL/GenBank/DDBJ whole genome shotgun (WGS) entry which is preliminary data.</text>
</comment>
<dbReference type="GO" id="GO:0016020">
    <property type="term" value="C:membrane"/>
    <property type="evidence" value="ECO:0007669"/>
    <property type="project" value="UniProtKB-SubCell"/>
</dbReference>
<keyword evidence="2" id="KW-0813">Transport</keyword>
<evidence type="ECO:0000313" key="9">
    <source>
        <dbReference type="Proteomes" id="UP000559256"/>
    </source>
</evidence>
<evidence type="ECO:0000256" key="1">
    <source>
        <dbReference type="ARBA" id="ARBA00004141"/>
    </source>
</evidence>
<feature type="transmembrane region" description="Helical" evidence="6">
    <location>
        <begin position="127"/>
        <end position="146"/>
    </location>
</feature>
<feature type="transmembrane region" description="Helical" evidence="6">
    <location>
        <begin position="188"/>
        <end position="214"/>
    </location>
</feature>
<keyword evidence="4 6" id="KW-1133">Transmembrane helix</keyword>
<evidence type="ECO:0000256" key="6">
    <source>
        <dbReference type="SAM" id="Phobius"/>
    </source>
</evidence>
<dbReference type="PANTHER" id="PTHR23504:SF15">
    <property type="entry name" value="MAJOR FACILITATOR SUPERFAMILY (MFS) PROFILE DOMAIN-CONTAINING PROTEIN"/>
    <property type="match status" value="1"/>
</dbReference>
<keyword evidence="3 6" id="KW-0812">Transmembrane</keyword>
<organism evidence="8 9">
    <name type="scientific">Tetrapyrgos nigripes</name>
    <dbReference type="NCBI Taxonomy" id="182062"/>
    <lineage>
        <taxon>Eukaryota</taxon>
        <taxon>Fungi</taxon>
        <taxon>Dikarya</taxon>
        <taxon>Basidiomycota</taxon>
        <taxon>Agaricomycotina</taxon>
        <taxon>Agaricomycetes</taxon>
        <taxon>Agaricomycetidae</taxon>
        <taxon>Agaricales</taxon>
        <taxon>Marasmiineae</taxon>
        <taxon>Marasmiaceae</taxon>
        <taxon>Tetrapyrgos</taxon>
    </lineage>
</organism>
<sequence>MATSVHIPILERLSIFPSLPSASMYVFFGLLLTIFVFRESLKWKRPRSMMSRIPSSSSTISSLSATLNSDKEDKPLPLRSLFIYPVIISISNYVVLGFLNIAFNALLPLFMSMPLNIGGLNFPPSTIGYIMGSYGAATGIFQFFFFSKIIRYLGERRVFLNGMMTLPIMFALFPIMSLVAKNYGINFIIWIAIALISILSILLDMSYGAIFMYITASAPNRSSLGATNGLSQTSVSIARAIGPAMSTSLFSLSVQEQWLGGYAVFAFFGCLSILGLLIAVRLPADMWEEEEEEYDENDD</sequence>
<evidence type="ECO:0000256" key="3">
    <source>
        <dbReference type="ARBA" id="ARBA00022692"/>
    </source>
</evidence>
<evidence type="ECO:0000256" key="4">
    <source>
        <dbReference type="ARBA" id="ARBA00022989"/>
    </source>
</evidence>
<dbReference type="AlphaFoldDB" id="A0A8H5LIP3"/>
<dbReference type="InterPro" id="IPR020846">
    <property type="entry name" value="MFS_dom"/>
</dbReference>
<protein>
    <recommendedName>
        <fullName evidence="7">Major facilitator superfamily (MFS) profile domain-containing protein</fullName>
    </recommendedName>
</protein>
<name>A0A8H5LIP3_9AGAR</name>
<evidence type="ECO:0000256" key="5">
    <source>
        <dbReference type="ARBA" id="ARBA00023136"/>
    </source>
</evidence>
<evidence type="ECO:0000256" key="2">
    <source>
        <dbReference type="ARBA" id="ARBA00022448"/>
    </source>
</evidence>
<dbReference type="GO" id="GO:0022857">
    <property type="term" value="F:transmembrane transporter activity"/>
    <property type="evidence" value="ECO:0007669"/>
    <property type="project" value="InterPro"/>
</dbReference>
<keyword evidence="5 6" id="KW-0472">Membrane</keyword>
<dbReference type="SUPFAM" id="SSF103473">
    <property type="entry name" value="MFS general substrate transporter"/>
    <property type="match status" value="1"/>
</dbReference>
<feature type="transmembrane region" description="Helical" evidence="6">
    <location>
        <begin position="22"/>
        <end position="41"/>
    </location>
</feature>
<dbReference type="EMBL" id="JAACJM010000048">
    <property type="protein sequence ID" value="KAF5358806.1"/>
    <property type="molecule type" value="Genomic_DNA"/>
</dbReference>
<reference evidence="8 9" key="1">
    <citation type="journal article" date="2020" name="ISME J.">
        <title>Uncovering the hidden diversity of litter-decomposition mechanisms in mushroom-forming fungi.</title>
        <authorList>
            <person name="Floudas D."/>
            <person name="Bentzer J."/>
            <person name="Ahren D."/>
            <person name="Johansson T."/>
            <person name="Persson P."/>
            <person name="Tunlid A."/>
        </authorList>
    </citation>
    <scope>NUCLEOTIDE SEQUENCE [LARGE SCALE GENOMIC DNA]</scope>
    <source>
        <strain evidence="8 9">CBS 291.85</strain>
    </source>
</reference>
<dbReference type="Gene3D" id="1.20.1250.20">
    <property type="entry name" value="MFS general substrate transporter like domains"/>
    <property type="match status" value="1"/>
</dbReference>
<evidence type="ECO:0000259" key="7">
    <source>
        <dbReference type="PROSITE" id="PS50850"/>
    </source>
</evidence>
<comment type="subcellular location">
    <subcellularLocation>
        <location evidence="1">Membrane</location>
        <topology evidence="1">Multi-pass membrane protein</topology>
    </subcellularLocation>
</comment>
<accession>A0A8H5LIP3</accession>
<dbReference type="PANTHER" id="PTHR23504">
    <property type="entry name" value="MAJOR FACILITATOR SUPERFAMILY DOMAIN-CONTAINING PROTEIN 10"/>
    <property type="match status" value="1"/>
</dbReference>
<feature type="transmembrane region" description="Helical" evidence="6">
    <location>
        <begin position="260"/>
        <end position="280"/>
    </location>
</feature>
<feature type="transmembrane region" description="Helical" evidence="6">
    <location>
        <begin position="81"/>
        <end position="107"/>
    </location>
</feature>
<dbReference type="PROSITE" id="PS50850">
    <property type="entry name" value="MFS"/>
    <property type="match status" value="1"/>
</dbReference>
<gene>
    <name evidence="8" type="ORF">D9758_008547</name>
</gene>